<proteinExistence type="predicted"/>
<evidence type="ECO:0000313" key="7">
    <source>
        <dbReference type="Proteomes" id="UP000584867"/>
    </source>
</evidence>
<dbReference type="InterPro" id="IPR001867">
    <property type="entry name" value="OmpR/PhoB-type_DNA-bd"/>
</dbReference>
<dbReference type="InterPro" id="IPR016032">
    <property type="entry name" value="Sig_transdc_resp-reg_C-effctor"/>
</dbReference>
<dbReference type="EMBL" id="JACHIO010000012">
    <property type="protein sequence ID" value="MBB5064802.1"/>
    <property type="molecule type" value="Genomic_DNA"/>
</dbReference>
<dbReference type="Pfam" id="PF00486">
    <property type="entry name" value="Trans_reg_C"/>
    <property type="match status" value="1"/>
</dbReference>
<feature type="domain" description="OmpR/PhoB-type" evidence="5">
    <location>
        <begin position="130"/>
        <end position="229"/>
    </location>
</feature>
<evidence type="ECO:0000256" key="1">
    <source>
        <dbReference type="ARBA" id="ARBA00023125"/>
    </source>
</evidence>
<accession>A0A7W8EAH2</accession>
<gene>
    <name evidence="6" type="ORF">HDF15_003162</name>
</gene>
<dbReference type="PROSITE" id="PS51755">
    <property type="entry name" value="OMPR_PHOB"/>
    <property type="match status" value="1"/>
</dbReference>
<dbReference type="RefSeq" id="WP_014264345.1">
    <property type="nucleotide sequence ID" value="NZ_JACHIO010000012.1"/>
</dbReference>
<feature type="domain" description="Response regulatory" evidence="4">
    <location>
        <begin position="5"/>
        <end position="119"/>
    </location>
</feature>
<dbReference type="OMA" id="WDEAKHF"/>
<organism evidence="6 7">
    <name type="scientific">Granulicella mallensis</name>
    <dbReference type="NCBI Taxonomy" id="940614"/>
    <lineage>
        <taxon>Bacteria</taxon>
        <taxon>Pseudomonadati</taxon>
        <taxon>Acidobacteriota</taxon>
        <taxon>Terriglobia</taxon>
        <taxon>Terriglobales</taxon>
        <taxon>Acidobacteriaceae</taxon>
        <taxon>Granulicella</taxon>
    </lineage>
</organism>
<reference evidence="6 7" key="1">
    <citation type="submission" date="2020-08" db="EMBL/GenBank/DDBJ databases">
        <title>Genomic Encyclopedia of Type Strains, Phase IV (KMG-V): Genome sequencing to study the core and pangenomes of soil and plant-associated prokaryotes.</title>
        <authorList>
            <person name="Whitman W."/>
        </authorList>
    </citation>
    <scope>NUCLEOTIDE SEQUENCE [LARGE SCALE GENOMIC DNA]</scope>
    <source>
        <strain evidence="6 7">X5P3</strain>
    </source>
</reference>
<keyword evidence="1 3" id="KW-0238">DNA-binding</keyword>
<dbReference type="AlphaFoldDB" id="A0A7W8EAH2"/>
<dbReference type="InterPro" id="IPR011006">
    <property type="entry name" value="CheY-like_superfamily"/>
</dbReference>
<dbReference type="SUPFAM" id="SSF52172">
    <property type="entry name" value="CheY-like"/>
    <property type="match status" value="1"/>
</dbReference>
<dbReference type="Pfam" id="PF00072">
    <property type="entry name" value="Response_reg"/>
    <property type="match status" value="1"/>
</dbReference>
<dbReference type="Gene3D" id="3.40.50.2300">
    <property type="match status" value="1"/>
</dbReference>
<dbReference type="CDD" id="cd00383">
    <property type="entry name" value="trans_reg_C"/>
    <property type="match status" value="1"/>
</dbReference>
<dbReference type="PANTHER" id="PTHR48111:SF50">
    <property type="entry name" value="KDP OPERON TRANSCRIPTIONAL REGULATORY PROTEIN KDPE"/>
    <property type="match status" value="1"/>
</dbReference>
<evidence type="ECO:0000259" key="5">
    <source>
        <dbReference type="PROSITE" id="PS51755"/>
    </source>
</evidence>
<protein>
    <submittedName>
        <fullName evidence="6">Two-component system KDP operon response regulator KdpE</fullName>
    </submittedName>
</protein>
<dbReference type="GO" id="GO:0032993">
    <property type="term" value="C:protein-DNA complex"/>
    <property type="evidence" value="ECO:0007669"/>
    <property type="project" value="TreeGrafter"/>
</dbReference>
<feature type="DNA-binding region" description="OmpR/PhoB-type" evidence="3">
    <location>
        <begin position="130"/>
        <end position="229"/>
    </location>
</feature>
<evidence type="ECO:0000256" key="2">
    <source>
        <dbReference type="PROSITE-ProRule" id="PRU00169"/>
    </source>
</evidence>
<name>A0A7W8EAH2_9BACT</name>
<dbReference type="InterPro" id="IPR039420">
    <property type="entry name" value="WalR-like"/>
</dbReference>
<dbReference type="InterPro" id="IPR036388">
    <property type="entry name" value="WH-like_DNA-bd_sf"/>
</dbReference>
<dbReference type="PROSITE" id="PS50110">
    <property type="entry name" value="RESPONSE_REGULATORY"/>
    <property type="match status" value="1"/>
</dbReference>
<evidence type="ECO:0000256" key="3">
    <source>
        <dbReference type="PROSITE-ProRule" id="PRU01091"/>
    </source>
</evidence>
<keyword evidence="2" id="KW-0597">Phosphoprotein</keyword>
<dbReference type="SUPFAM" id="SSF46894">
    <property type="entry name" value="C-terminal effector domain of the bipartite response regulators"/>
    <property type="match status" value="1"/>
</dbReference>
<dbReference type="SMART" id="SM00448">
    <property type="entry name" value="REC"/>
    <property type="match status" value="1"/>
</dbReference>
<dbReference type="PANTHER" id="PTHR48111">
    <property type="entry name" value="REGULATOR OF RPOS"/>
    <property type="match status" value="1"/>
</dbReference>
<dbReference type="Gene3D" id="1.10.10.10">
    <property type="entry name" value="Winged helix-like DNA-binding domain superfamily/Winged helix DNA-binding domain"/>
    <property type="match status" value="1"/>
</dbReference>
<dbReference type="GO" id="GO:0005829">
    <property type="term" value="C:cytosol"/>
    <property type="evidence" value="ECO:0007669"/>
    <property type="project" value="TreeGrafter"/>
</dbReference>
<dbReference type="CDD" id="cd17574">
    <property type="entry name" value="REC_OmpR"/>
    <property type="match status" value="1"/>
</dbReference>
<comment type="caution">
    <text evidence="6">The sequence shown here is derived from an EMBL/GenBank/DDBJ whole genome shotgun (WGS) entry which is preliminary data.</text>
</comment>
<dbReference type="GO" id="GO:0000156">
    <property type="term" value="F:phosphorelay response regulator activity"/>
    <property type="evidence" value="ECO:0007669"/>
    <property type="project" value="TreeGrafter"/>
</dbReference>
<evidence type="ECO:0000313" key="6">
    <source>
        <dbReference type="EMBL" id="MBB5064802.1"/>
    </source>
</evidence>
<evidence type="ECO:0000259" key="4">
    <source>
        <dbReference type="PROSITE" id="PS50110"/>
    </source>
</evidence>
<sequence>MTQGSVLIVEDDSALRHSLHSTLQALGFTVADASNGENGLLELRKTAYDVVLLDLNMPGIGGMATCHKMREAYPRLPIIVLTVRDKEEDKVLALDAGADDYVTKPFQLSELAARIRAAVRRVRTPVGEDTRAIQIGDVAIDPVTHRVTKRDEELHMTPKEFELLHLLMQHAGKPLAHNRLLKTIWGSEYGGEREYLRTYISQLRKKIEDDPAAPQYLLTENYVGYRFRQE</sequence>
<feature type="modified residue" description="4-aspartylphosphate" evidence="2">
    <location>
        <position position="54"/>
    </location>
</feature>
<dbReference type="InterPro" id="IPR001789">
    <property type="entry name" value="Sig_transdc_resp-reg_receiver"/>
</dbReference>
<dbReference type="SMART" id="SM00862">
    <property type="entry name" value="Trans_reg_C"/>
    <property type="match status" value="1"/>
</dbReference>
<dbReference type="Proteomes" id="UP000584867">
    <property type="component" value="Unassembled WGS sequence"/>
</dbReference>
<dbReference type="GO" id="GO:0006355">
    <property type="term" value="P:regulation of DNA-templated transcription"/>
    <property type="evidence" value="ECO:0007669"/>
    <property type="project" value="InterPro"/>
</dbReference>
<dbReference type="Gene3D" id="6.10.250.690">
    <property type="match status" value="1"/>
</dbReference>
<dbReference type="GO" id="GO:0000976">
    <property type="term" value="F:transcription cis-regulatory region binding"/>
    <property type="evidence" value="ECO:0007669"/>
    <property type="project" value="TreeGrafter"/>
</dbReference>